<organism evidence="1 2">
    <name type="scientific">Alicyclobacillus hesperidum</name>
    <dbReference type="NCBI Taxonomy" id="89784"/>
    <lineage>
        <taxon>Bacteria</taxon>
        <taxon>Bacillati</taxon>
        <taxon>Bacillota</taxon>
        <taxon>Bacilli</taxon>
        <taxon>Bacillales</taxon>
        <taxon>Alicyclobacillaceae</taxon>
        <taxon>Alicyclobacillus</taxon>
    </lineage>
</organism>
<proteinExistence type="predicted"/>
<evidence type="ECO:0000313" key="2">
    <source>
        <dbReference type="Proteomes" id="UP000182589"/>
    </source>
</evidence>
<dbReference type="EMBL" id="FNOJ01000015">
    <property type="protein sequence ID" value="SDW80241.1"/>
    <property type="molecule type" value="Genomic_DNA"/>
</dbReference>
<gene>
    <name evidence="1" type="ORF">SAMN04489725_11549</name>
</gene>
<dbReference type="Proteomes" id="UP000182589">
    <property type="component" value="Unassembled WGS sequence"/>
</dbReference>
<dbReference type="PANTHER" id="PTHR46656">
    <property type="entry name" value="PUTATIVE-RELATED"/>
    <property type="match status" value="1"/>
</dbReference>
<dbReference type="SUPFAM" id="SSF53756">
    <property type="entry name" value="UDP-Glycosyltransferase/glycogen phosphorylase"/>
    <property type="match status" value="1"/>
</dbReference>
<reference evidence="2" key="1">
    <citation type="submission" date="2016-10" db="EMBL/GenBank/DDBJ databases">
        <authorList>
            <person name="Varghese N."/>
        </authorList>
    </citation>
    <scope>NUCLEOTIDE SEQUENCE [LARGE SCALE GENOMIC DNA]</scope>
    <source>
        <strain evidence="2">DSM 12489</strain>
    </source>
</reference>
<dbReference type="Pfam" id="PF13692">
    <property type="entry name" value="Glyco_trans_1_4"/>
    <property type="match status" value="1"/>
</dbReference>
<dbReference type="STRING" id="89784.SAMN04489725_11549"/>
<keyword evidence="1" id="KW-0808">Transferase</keyword>
<dbReference type="Gene3D" id="3.40.50.2000">
    <property type="entry name" value="Glycogen Phosphorylase B"/>
    <property type="match status" value="1"/>
</dbReference>
<protein>
    <submittedName>
        <fullName evidence="1">Glycosyl transferases group 1</fullName>
    </submittedName>
</protein>
<accession>A0A1H2WI85</accession>
<sequence>MNYLRLYFLLYNVLLEKVDNYMRSLNILLDGLFTNGSGFAEDNLRILSAIRNGEHKVQIRNRLSGHNPNPTLRLFESTHLETNDVYICNLMCSAIEARDDFRINIARTTFETDRLPKEWVTRLNAFDEIWVPSTFNAGVFRDAGVTAPIYVIPETIDFHIFDPEGDAWPLPTGGRFVFLSIFDWQVRKGFRELLQAYMEEFTARDNVALVVKTYDLTRHRDPVSELTKCMELFQRDDPPPVYVLNRSLQIHEIAALYRAANAFVLPTHGEGWGRPLFEAMAMGLPTVATDWGGQKDFMNETNSYLIPSALGPAKSEFSVFNGHLWAYPSISVLKQRLRQIYELPTEAMIRGQRARHDLLVHFNESVIEARIHDRLDALSARIEKGVTEQ</sequence>
<keyword evidence="2" id="KW-1185">Reference proteome</keyword>
<dbReference type="GO" id="GO:0016740">
    <property type="term" value="F:transferase activity"/>
    <property type="evidence" value="ECO:0007669"/>
    <property type="project" value="UniProtKB-KW"/>
</dbReference>
<name>A0A1H2WI85_9BACL</name>
<dbReference type="PANTHER" id="PTHR46656:SF3">
    <property type="entry name" value="PUTATIVE-RELATED"/>
    <property type="match status" value="1"/>
</dbReference>
<dbReference type="AlphaFoldDB" id="A0A1H2WI85"/>
<evidence type="ECO:0000313" key="1">
    <source>
        <dbReference type="EMBL" id="SDW80241.1"/>
    </source>
</evidence>